<gene>
    <name evidence="3" type="ORF">CL6EHI_138470</name>
</gene>
<feature type="signal peptide" evidence="2">
    <location>
        <begin position="1"/>
        <end position="15"/>
    </location>
</feature>
<evidence type="ECO:0000256" key="2">
    <source>
        <dbReference type="SAM" id="SignalP"/>
    </source>
</evidence>
<dbReference type="VEuPathDB" id="AmoebaDB:KM1_022750"/>
<accession>A0A5K1V4N0</accession>
<feature type="compositionally biased region" description="Basic and acidic residues" evidence="1">
    <location>
        <begin position="75"/>
        <end position="96"/>
    </location>
</feature>
<evidence type="ECO:0000313" key="3">
    <source>
        <dbReference type="EMBL" id="GAT95887.1"/>
    </source>
</evidence>
<feature type="region of interest" description="Disordered" evidence="1">
    <location>
        <begin position="75"/>
        <end position="110"/>
    </location>
</feature>
<dbReference type="Proteomes" id="UP000078387">
    <property type="component" value="Unassembled WGS sequence"/>
</dbReference>
<keyword evidence="2" id="KW-0732">Signal</keyword>
<dbReference type="OMA" id="DKPSHNR"/>
<dbReference type="VEuPathDB" id="AmoebaDB:EHI5A_028730"/>
<dbReference type="VEuPathDB" id="AmoebaDB:EHI8A_010610"/>
<feature type="chain" id="PRO_5023821177" evidence="2">
    <location>
        <begin position="16"/>
        <end position="169"/>
    </location>
</feature>
<protein>
    <submittedName>
        <fullName evidence="3">Uncharacterized protein</fullName>
    </submittedName>
</protein>
<evidence type="ECO:0000256" key="1">
    <source>
        <dbReference type="SAM" id="MobiDB-lite"/>
    </source>
</evidence>
<evidence type="ECO:0000313" key="4">
    <source>
        <dbReference type="Proteomes" id="UP000078387"/>
    </source>
</evidence>
<proteinExistence type="predicted"/>
<sequence length="169" mass="19484">MKAILFVMIFAVCFAAVKTPTTTPVVQSKKTQTPLKEAKPINGTKPLNVTQPLTIKKPMNETKPANITTPVLNKEKKELNVTKPGKKEQNKKEVKTNKKQNKKVPTNEHKKLVKKYQKQLALTLQKMSLEDRPSHNRLWKVEKKFFKLHKQAHNVMDKFGDLKHSYDMI</sequence>
<organism evidence="3 4">
    <name type="scientific">Entamoeba histolytica</name>
    <dbReference type="NCBI Taxonomy" id="5759"/>
    <lineage>
        <taxon>Eukaryota</taxon>
        <taxon>Amoebozoa</taxon>
        <taxon>Evosea</taxon>
        <taxon>Archamoebae</taxon>
        <taxon>Mastigamoebida</taxon>
        <taxon>Entamoebidae</taxon>
        <taxon>Entamoeba</taxon>
    </lineage>
</organism>
<reference evidence="3 4" key="1">
    <citation type="submission" date="2016-05" db="EMBL/GenBank/DDBJ databases">
        <title>First whole genome sequencing of Entamoeba histolytica HM1:IMSS-clone-6.</title>
        <authorList>
            <person name="Mukherjee Avik.K."/>
            <person name="Izumyama S."/>
            <person name="Nakada-Tsukui K."/>
            <person name="Nozaki T."/>
        </authorList>
    </citation>
    <scope>NUCLEOTIDE SEQUENCE [LARGE SCALE GENOMIC DNA]</scope>
    <source>
        <strain evidence="3 4">HM1:IMSS clone 6</strain>
    </source>
</reference>
<dbReference type="VEuPathDB" id="AmoebaDB:EHI_138470"/>
<name>A0A5K1V4N0_ENTHI</name>
<comment type="caution">
    <text evidence="3">The sequence shown here is derived from an EMBL/GenBank/DDBJ whole genome shotgun (WGS) entry which is preliminary data.</text>
</comment>
<dbReference type="VEuPathDB" id="AmoebaDB:EHI7A_013710"/>
<dbReference type="EMBL" id="BDEQ01000001">
    <property type="protein sequence ID" value="GAT95887.1"/>
    <property type="molecule type" value="Genomic_DNA"/>
</dbReference>
<dbReference type="AlphaFoldDB" id="A0A5K1V4N0"/>